<evidence type="ECO:0000256" key="11">
    <source>
        <dbReference type="ARBA" id="ARBA00048044"/>
    </source>
</evidence>
<keyword evidence="7" id="KW-0408">Iron</keyword>
<dbReference type="InterPro" id="IPR003780">
    <property type="entry name" value="COX15/CtaA_fam"/>
</dbReference>
<dbReference type="GO" id="GO:0016020">
    <property type="term" value="C:membrane"/>
    <property type="evidence" value="ECO:0007669"/>
    <property type="project" value="UniProtKB-SubCell"/>
</dbReference>
<dbReference type="RefSeq" id="WP_095607202.1">
    <property type="nucleotide sequence ID" value="NZ_NSKE01000009.1"/>
</dbReference>
<evidence type="ECO:0000256" key="6">
    <source>
        <dbReference type="ARBA" id="ARBA00023002"/>
    </source>
</evidence>
<feature type="transmembrane region" description="Helical" evidence="12">
    <location>
        <begin position="124"/>
        <end position="142"/>
    </location>
</feature>
<comment type="cofactor">
    <cofactor evidence="1">
        <name>heme b</name>
        <dbReference type="ChEBI" id="CHEBI:60344"/>
    </cofactor>
</comment>
<feature type="transmembrane region" description="Helical" evidence="12">
    <location>
        <begin position="260"/>
        <end position="279"/>
    </location>
</feature>
<evidence type="ECO:0000256" key="10">
    <source>
        <dbReference type="ARBA" id="ARBA00044501"/>
    </source>
</evidence>
<keyword evidence="3 12" id="KW-0812">Transmembrane</keyword>
<dbReference type="GO" id="GO:0016653">
    <property type="term" value="F:oxidoreductase activity, acting on NAD(P)H, heme protein as acceptor"/>
    <property type="evidence" value="ECO:0007669"/>
    <property type="project" value="TreeGrafter"/>
</dbReference>
<evidence type="ECO:0000313" key="14">
    <source>
        <dbReference type="Proteomes" id="UP000218831"/>
    </source>
</evidence>
<dbReference type="GO" id="GO:0120547">
    <property type="term" value="F:heme A synthase activity"/>
    <property type="evidence" value="ECO:0007669"/>
    <property type="project" value="UniProtKB-EC"/>
</dbReference>
<keyword evidence="6" id="KW-0560">Oxidoreductase</keyword>
<organism evidence="13 14">
    <name type="scientific">Fodinibius salipaludis</name>
    <dbReference type="NCBI Taxonomy" id="2032627"/>
    <lineage>
        <taxon>Bacteria</taxon>
        <taxon>Pseudomonadati</taxon>
        <taxon>Balneolota</taxon>
        <taxon>Balneolia</taxon>
        <taxon>Balneolales</taxon>
        <taxon>Balneolaceae</taxon>
        <taxon>Fodinibius</taxon>
    </lineage>
</organism>
<comment type="pathway">
    <text evidence="10">Porphyrin-containing compound metabolism; heme A biosynthesis; heme A from heme O: step 1/1.</text>
</comment>
<protein>
    <submittedName>
        <fullName evidence="13">Heme A synthase</fullName>
    </submittedName>
</protein>
<dbReference type="OrthoDB" id="9793156at2"/>
<dbReference type="GO" id="GO:0006784">
    <property type="term" value="P:heme A biosynthetic process"/>
    <property type="evidence" value="ECO:0007669"/>
    <property type="project" value="InterPro"/>
</dbReference>
<evidence type="ECO:0000256" key="12">
    <source>
        <dbReference type="SAM" id="Phobius"/>
    </source>
</evidence>
<evidence type="ECO:0000256" key="5">
    <source>
        <dbReference type="ARBA" id="ARBA00022989"/>
    </source>
</evidence>
<keyword evidence="14" id="KW-1185">Reference proteome</keyword>
<dbReference type="PANTHER" id="PTHR23289:SF2">
    <property type="entry name" value="CYTOCHROME C OXIDASE ASSEMBLY PROTEIN COX15 HOMOLOG"/>
    <property type="match status" value="1"/>
</dbReference>
<dbReference type="HAMAP" id="MF_01665">
    <property type="entry name" value="HemeA_synth_type2"/>
    <property type="match status" value="1"/>
</dbReference>
<feature type="transmembrane region" description="Helical" evidence="12">
    <location>
        <begin position="154"/>
        <end position="176"/>
    </location>
</feature>
<evidence type="ECO:0000256" key="4">
    <source>
        <dbReference type="ARBA" id="ARBA00022723"/>
    </source>
</evidence>
<reference evidence="13 14" key="1">
    <citation type="submission" date="2017-08" db="EMBL/GenBank/DDBJ databases">
        <title>Aliifodinibius alkalisoli sp. nov., isolated from saline alkaline soil.</title>
        <authorList>
            <person name="Liu D."/>
            <person name="Zhang G."/>
        </authorList>
    </citation>
    <scope>NUCLEOTIDE SEQUENCE [LARGE SCALE GENOMIC DNA]</scope>
    <source>
        <strain evidence="13 14">WN023</strain>
    </source>
</reference>
<name>A0A2A2G8U8_9BACT</name>
<keyword evidence="9 12" id="KW-0472">Membrane</keyword>
<evidence type="ECO:0000313" key="13">
    <source>
        <dbReference type="EMBL" id="PAU93275.1"/>
    </source>
</evidence>
<evidence type="ECO:0000256" key="7">
    <source>
        <dbReference type="ARBA" id="ARBA00023004"/>
    </source>
</evidence>
<gene>
    <name evidence="13" type="ORF">CK503_12690</name>
</gene>
<sequence>MNPFERKAVRTWFWSGAILIFIMVVVGGITRLTDSGLSMSDWSLIMGAIPPMNEADWLAAFERYKEFPQYQQLNAGMSLAEFKAIFFWEYLHRLLGRLIGLVFLIPFAFFWIRGYFNSKTLRRAWVLFGLGALQGAMGWIMVKSGLVDIPYVSHYRLAIHLLLAMLLFGFCVWYALDLYDNNYNSNQQKRDDLTSLSRWSMGVLILFVIQVIWGAFTAGLDAGYIYNTFPTMNGDWVPQGTWTLQPVLANFVEHPGTVQWMHRILGTLLGIATIGFWWQNHRANIPHLIKQKARILLGMMLTQYVLGILTVITHVQLLMGVVHQAGALAVLFFWIWYYHDIKSNWASV</sequence>
<dbReference type="Proteomes" id="UP000218831">
    <property type="component" value="Unassembled WGS sequence"/>
</dbReference>
<comment type="subcellular location">
    <subcellularLocation>
        <location evidence="2">Membrane</location>
        <topology evidence="2">Multi-pass membrane protein</topology>
    </subcellularLocation>
</comment>
<evidence type="ECO:0000256" key="8">
    <source>
        <dbReference type="ARBA" id="ARBA00023133"/>
    </source>
</evidence>
<keyword evidence="8" id="KW-0350">Heme biosynthesis</keyword>
<keyword evidence="4" id="KW-0479">Metal-binding</keyword>
<evidence type="ECO:0000256" key="3">
    <source>
        <dbReference type="ARBA" id="ARBA00022692"/>
    </source>
</evidence>
<comment type="catalytic activity">
    <reaction evidence="11">
        <text>Fe(II)-heme o + 2 A + H2O = Fe(II)-heme a + 2 AH2</text>
        <dbReference type="Rhea" id="RHEA:63388"/>
        <dbReference type="ChEBI" id="CHEBI:13193"/>
        <dbReference type="ChEBI" id="CHEBI:15377"/>
        <dbReference type="ChEBI" id="CHEBI:17499"/>
        <dbReference type="ChEBI" id="CHEBI:60530"/>
        <dbReference type="ChEBI" id="CHEBI:61715"/>
        <dbReference type="EC" id="1.17.99.9"/>
    </reaction>
    <physiologicalReaction direction="left-to-right" evidence="11">
        <dbReference type="Rhea" id="RHEA:63389"/>
    </physiologicalReaction>
</comment>
<feature type="transmembrane region" description="Helical" evidence="12">
    <location>
        <begin position="94"/>
        <end position="112"/>
    </location>
</feature>
<feature type="transmembrane region" description="Helical" evidence="12">
    <location>
        <begin position="321"/>
        <end position="338"/>
    </location>
</feature>
<feature type="transmembrane region" description="Helical" evidence="12">
    <location>
        <begin position="295"/>
        <end position="315"/>
    </location>
</feature>
<dbReference type="PANTHER" id="PTHR23289">
    <property type="entry name" value="CYTOCHROME C OXIDASE ASSEMBLY PROTEIN COX15"/>
    <property type="match status" value="1"/>
</dbReference>
<keyword evidence="5 12" id="KW-1133">Transmembrane helix</keyword>
<feature type="transmembrane region" description="Helical" evidence="12">
    <location>
        <begin position="12"/>
        <end position="32"/>
    </location>
</feature>
<evidence type="ECO:0000256" key="1">
    <source>
        <dbReference type="ARBA" id="ARBA00001970"/>
    </source>
</evidence>
<accession>A0A2A2G8U8</accession>
<dbReference type="GO" id="GO:0046872">
    <property type="term" value="F:metal ion binding"/>
    <property type="evidence" value="ECO:0007669"/>
    <property type="project" value="UniProtKB-KW"/>
</dbReference>
<evidence type="ECO:0000256" key="9">
    <source>
        <dbReference type="ARBA" id="ARBA00023136"/>
    </source>
</evidence>
<dbReference type="EMBL" id="NSKE01000009">
    <property type="protein sequence ID" value="PAU93275.1"/>
    <property type="molecule type" value="Genomic_DNA"/>
</dbReference>
<evidence type="ECO:0000256" key="2">
    <source>
        <dbReference type="ARBA" id="ARBA00004141"/>
    </source>
</evidence>
<proteinExistence type="inferred from homology"/>
<comment type="caution">
    <text evidence="13">The sequence shown here is derived from an EMBL/GenBank/DDBJ whole genome shotgun (WGS) entry which is preliminary data.</text>
</comment>
<dbReference type="Pfam" id="PF02628">
    <property type="entry name" value="COX15-CtaA"/>
    <property type="match status" value="1"/>
</dbReference>
<dbReference type="InterPro" id="IPR023754">
    <property type="entry name" value="HemeA_Synthase_type2"/>
</dbReference>
<dbReference type="AlphaFoldDB" id="A0A2A2G8U8"/>
<feature type="transmembrane region" description="Helical" evidence="12">
    <location>
        <begin position="196"/>
        <end position="216"/>
    </location>
</feature>